<reference evidence="1" key="1">
    <citation type="submission" date="2025-08" db="UniProtKB">
        <authorList>
            <consortium name="Ensembl"/>
        </authorList>
    </citation>
    <scope>IDENTIFICATION</scope>
</reference>
<proteinExistence type="predicted"/>
<sequence>CDTAICDFVAKLESIGHTEVNSPEESDYFLVFCPVASRVGTDVSEALEKLPGGKPAIMVVMHHTFNPKQVVANSRRLVDNPNVFLTVDCLFHYGKLLTCNRNDTAWFDLQKYLGVSDSQVRTRFTVLVQLRNPCGVTHCLRWLFLACGVRMVRARVRTSV</sequence>
<protein>
    <submittedName>
        <fullName evidence="1">Uncharacterized protein</fullName>
    </submittedName>
</protein>
<dbReference type="PANTHER" id="PTHR34488:SF1">
    <property type="entry name" value="SI:CH211-245H14.1-RELATED"/>
    <property type="match status" value="1"/>
</dbReference>
<keyword evidence="2" id="KW-1185">Reference proteome</keyword>
<name>A0A8P4KTU0_DICLA</name>
<dbReference type="GeneTree" id="ENSGT00940000164220"/>
<reference evidence="1" key="2">
    <citation type="submission" date="2025-09" db="UniProtKB">
        <authorList>
            <consortium name="Ensembl"/>
        </authorList>
    </citation>
    <scope>IDENTIFICATION</scope>
</reference>
<dbReference type="Ensembl" id="ENSDLAT00005070373.1">
    <property type="protein sequence ID" value="ENSDLAP00005083968.1"/>
    <property type="gene ID" value="ENSDLAG00005032962.1"/>
</dbReference>
<dbReference type="Proteomes" id="UP000694389">
    <property type="component" value="Unassembled WGS sequence"/>
</dbReference>
<accession>A0A8P4KTU0</accession>
<dbReference type="AlphaFoldDB" id="A0A8P4KTU0"/>
<organism evidence="1 2">
    <name type="scientific">Dicentrarchus labrax</name>
    <name type="common">European seabass</name>
    <name type="synonym">Morone labrax</name>
    <dbReference type="NCBI Taxonomy" id="13489"/>
    <lineage>
        <taxon>Eukaryota</taxon>
        <taxon>Metazoa</taxon>
        <taxon>Chordata</taxon>
        <taxon>Craniata</taxon>
        <taxon>Vertebrata</taxon>
        <taxon>Euteleostomi</taxon>
        <taxon>Actinopterygii</taxon>
        <taxon>Neopterygii</taxon>
        <taxon>Teleostei</taxon>
        <taxon>Neoteleostei</taxon>
        <taxon>Acanthomorphata</taxon>
        <taxon>Eupercaria</taxon>
        <taxon>Moronidae</taxon>
        <taxon>Dicentrarchus</taxon>
    </lineage>
</organism>
<evidence type="ECO:0000313" key="2">
    <source>
        <dbReference type="Proteomes" id="UP000694389"/>
    </source>
</evidence>
<evidence type="ECO:0000313" key="1">
    <source>
        <dbReference type="Ensembl" id="ENSDLAP00005083968.1"/>
    </source>
</evidence>
<dbReference type="PANTHER" id="PTHR34488">
    <property type="entry name" value="SI:CH211-245H14.1-RELATED"/>
    <property type="match status" value="1"/>
</dbReference>